<keyword evidence="4" id="KW-1185">Reference proteome</keyword>
<name>A0ABD1J0Z5_9TELE</name>
<reference evidence="3 4" key="1">
    <citation type="submission" date="2024-09" db="EMBL/GenBank/DDBJ databases">
        <title>A chromosome-level genome assembly of Gray's grenadier anchovy, Coilia grayii.</title>
        <authorList>
            <person name="Fu Z."/>
        </authorList>
    </citation>
    <scope>NUCLEOTIDE SEQUENCE [LARGE SCALE GENOMIC DNA]</scope>
    <source>
        <strain evidence="3">G4</strain>
        <tissue evidence="3">Muscle</tissue>
    </source>
</reference>
<proteinExistence type="predicted"/>
<accession>A0ABD1J0Z5</accession>
<feature type="transmembrane region" description="Helical" evidence="1">
    <location>
        <begin position="110"/>
        <end position="127"/>
    </location>
</feature>
<dbReference type="EMBL" id="JBHFQA010000020">
    <property type="protein sequence ID" value="KAL2080858.1"/>
    <property type="molecule type" value="Genomic_DNA"/>
</dbReference>
<gene>
    <name evidence="3" type="ORF">ACEWY4_022711</name>
</gene>
<evidence type="ECO:0000259" key="2">
    <source>
        <dbReference type="Pfam" id="PF07654"/>
    </source>
</evidence>
<dbReference type="InterPro" id="IPR036179">
    <property type="entry name" value="Ig-like_dom_sf"/>
</dbReference>
<dbReference type="InterPro" id="IPR003597">
    <property type="entry name" value="Ig_C1-set"/>
</dbReference>
<evidence type="ECO:0000313" key="4">
    <source>
        <dbReference type="Proteomes" id="UP001591681"/>
    </source>
</evidence>
<feature type="domain" description="Immunoglobulin C1-set" evidence="2">
    <location>
        <begin position="3"/>
        <end position="80"/>
    </location>
</feature>
<organism evidence="3 4">
    <name type="scientific">Coilia grayii</name>
    <name type="common">Gray's grenadier anchovy</name>
    <dbReference type="NCBI Taxonomy" id="363190"/>
    <lineage>
        <taxon>Eukaryota</taxon>
        <taxon>Metazoa</taxon>
        <taxon>Chordata</taxon>
        <taxon>Craniata</taxon>
        <taxon>Vertebrata</taxon>
        <taxon>Euteleostomi</taxon>
        <taxon>Actinopterygii</taxon>
        <taxon>Neopterygii</taxon>
        <taxon>Teleostei</taxon>
        <taxon>Clupei</taxon>
        <taxon>Clupeiformes</taxon>
        <taxon>Clupeoidei</taxon>
        <taxon>Engraulidae</taxon>
        <taxon>Coilinae</taxon>
        <taxon>Coilia</taxon>
    </lineage>
</organism>
<comment type="caution">
    <text evidence="3">The sequence shown here is derived from an EMBL/GenBank/DDBJ whole genome shotgun (WGS) entry which is preliminary data.</text>
</comment>
<evidence type="ECO:0000313" key="3">
    <source>
        <dbReference type="EMBL" id="KAL2080858.1"/>
    </source>
</evidence>
<dbReference type="Proteomes" id="UP001591681">
    <property type="component" value="Unassembled WGS sequence"/>
</dbReference>
<keyword evidence="1" id="KW-0812">Transmembrane</keyword>
<dbReference type="Pfam" id="PF07654">
    <property type="entry name" value="C1-set"/>
    <property type="match status" value="1"/>
</dbReference>
<dbReference type="InterPro" id="IPR013783">
    <property type="entry name" value="Ig-like_fold"/>
</dbReference>
<dbReference type="AlphaFoldDB" id="A0ABD1J0Z5"/>
<dbReference type="SUPFAM" id="SSF48726">
    <property type="entry name" value="Immunoglobulin"/>
    <property type="match status" value="1"/>
</dbReference>
<evidence type="ECO:0000256" key="1">
    <source>
        <dbReference type="SAM" id="Phobius"/>
    </source>
</evidence>
<protein>
    <recommendedName>
        <fullName evidence="2">Immunoglobulin C1-set domain-containing protein</fullName>
    </recommendedName>
</protein>
<keyword evidence="1" id="KW-0472">Membrane</keyword>
<dbReference type="Gene3D" id="2.60.40.10">
    <property type="entry name" value="Immunoglobulins"/>
    <property type="match status" value="1"/>
</dbReference>
<sequence length="193" mass="22141">MEVQVFAKSIPEHSSTSLCCHVTASDLSGVRIQLTNDGVPLHSGVKLTDPRPNGDGTNQMRVWVELRLKDTEKYECQVQRGTENKLGRLSLEKRFPSSRERLSSEDLKKVLIGTMVCLGVVLYIAFLNRKYLAERLCQTRGAVVSLVEQELKKYLQYVQTQEQFDEWRRTDDEFYPNQTGLISGFLSLYRNPH</sequence>
<keyword evidence="1" id="KW-1133">Transmembrane helix</keyword>